<protein>
    <submittedName>
        <fullName evidence="1">Uncharacterized protein</fullName>
    </submittedName>
</protein>
<name>A0ACB9DTM3_CICIN</name>
<proteinExistence type="predicted"/>
<comment type="caution">
    <text evidence="1">The sequence shown here is derived from an EMBL/GenBank/DDBJ whole genome shotgun (WGS) entry which is preliminary data.</text>
</comment>
<gene>
    <name evidence="1" type="ORF">L2E82_20653</name>
</gene>
<organism evidence="1 2">
    <name type="scientific">Cichorium intybus</name>
    <name type="common">Chicory</name>
    <dbReference type="NCBI Taxonomy" id="13427"/>
    <lineage>
        <taxon>Eukaryota</taxon>
        <taxon>Viridiplantae</taxon>
        <taxon>Streptophyta</taxon>
        <taxon>Embryophyta</taxon>
        <taxon>Tracheophyta</taxon>
        <taxon>Spermatophyta</taxon>
        <taxon>Magnoliopsida</taxon>
        <taxon>eudicotyledons</taxon>
        <taxon>Gunneridae</taxon>
        <taxon>Pentapetalae</taxon>
        <taxon>asterids</taxon>
        <taxon>campanulids</taxon>
        <taxon>Asterales</taxon>
        <taxon>Asteraceae</taxon>
        <taxon>Cichorioideae</taxon>
        <taxon>Cichorieae</taxon>
        <taxon>Cichoriinae</taxon>
        <taxon>Cichorium</taxon>
    </lineage>
</organism>
<dbReference type="Proteomes" id="UP001055811">
    <property type="component" value="Linkage Group LG04"/>
</dbReference>
<dbReference type="EMBL" id="CM042012">
    <property type="protein sequence ID" value="KAI3750029.1"/>
    <property type="molecule type" value="Genomic_DNA"/>
</dbReference>
<accession>A0ACB9DTM3</accession>
<evidence type="ECO:0000313" key="2">
    <source>
        <dbReference type="Proteomes" id="UP001055811"/>
    </source>
</evidence>
<reference evidence="1 2" key="2">
    <citation type="journal article" date="2022" name="Mol. Ecol. Resour.">
        <title>The genomes of chicory, endive, great burdock and yacon provide insights into Asteraceae paleo-polyploidization history and plant inulin production.</title>
        <authorList>
            <person name="Fan W."/>
            <person name="Wang S."/>
            <person name="Wang H."/>
            <person name="Wang A."/>
            <person name="Jiang F."/>
            <person name="Liu H."/>
            <person name="Zhao H."/>
            <person name="Xu D."/>
            <person name="Zhang Y."/>
        </authorList>
    </citation>
    <scope>NUCLEOTIDE SEQUENCE [LARGE SCALE GENOMIC DNA]</scope>
    <source>
        <strain evidence="2">cv. Punajuju</strain>
        <tissue evidence="1">Leaves</tissue>
    </source>
</reference>
<sequence>MFQNHPHLHRLTFRPQKGGKKKGRRERRDRHTQSCVWGCDQEGEGGSATGSEQPRKEKKPRSSGAFVCNSFRTPSPPLHQLTSVLPPPSCKAIATPSVNEGLCWFLKAKKTDGPEMQIQKM</sequence>
<reference evidence="2" key="1">
    <citation type="journal article" date="2022" name="Mol. Ecol. Resour.">
        <title>The genomes of chicory, endive, great burdock and yacon provide insights into Asteraceae palaeo-polyploidization history and plant inulin production.</title>
        <authorList>
            <person name="Fan W."/>
            <person name="Wang S."/>
            <person name="Wang H."/>
            <person name="Wang A."/>
            <person name="Jiang F."/>
            <person name="Liu H."/>
            <person name="Zhao H."/>
            <person name="Xu D."/>
            <person name="Zhang Y."/>
        </authorList>
    </citation>
    <scope>NUCLEOTIDE SEQUENCE [LARGE SCALE GENOMIC DNA]</scope>
    <source>
        <strain evidence="2">cv. Punajuju</strain>
    </source>
</reference>
<evidence type="ECO:0000313" key="1">
    <source>
        <dbReference type="EMBL" id="KAI3750029.1"/>
    </source>
</evidence>
<keyword evidence="2" id="KW-1185">Reference proteome</keyword>